<comment type="caution">
    <text evidence="1">The sequence shown here is derived from an EMBL/GenBank/DDBJ whole genome shotgun (WGS) entry which is preliminary data.</text>
</comment>
<organism evidence="1 2">
    <name type="scientific">Paramarasmius palmivorus</name>
    <dbReference type="NCBI Taxonomy" id="297713"/>
    <lineage>
        <taxon>Eukaryota</taxon>
        <taxon>Fungi</taxon>
        <taxon>Dikarya</taxon>
        <taxon>Basidiomycota</taxon>
        <taxon>Agaricomycotina</taxon>
        <taxon>Agaricomycetes</taxon>
        <taxon>Agaricomycetidae</taxon>
        <taxon>Agaricales</taxon>
        <taxon>Marasmiineae</taxon>
        <taxon>Marasmiaceae</taxon>
        <taxon>Paramarasmius</taxon>
    </lineage>
</organism>
<accession>A0AAW0CED9</accession>
<reference evidence="1 2" key="1">
    <citation type="submission" date="2024-01" db="EMBL/GenBank/DDBJ databases">
        <title>A draft genome for a cacao thread blight-causing isolate of Paramarasmius palmivorus.</title>
        <authorList>
            <person name="Baruah I.K."/>
            <person name="Bukari Y."/>
            <person name="Amoako-Attah I."/>
            <person name="Meinhardt L.W."/>
            <person name="Bailey B.A."/>
            <person name="Cohen S.P."/>
        </authorList>
    </citation>
    <scope>NUCLEOTIDE SEQUENCE [LARGE SCALE GENOMIC DNA]</scope>
    <source>
        <strain evidence="1 2">GH-12</strain>
    </source>
</reference>
<evidence type="ECO:0000313" key="1">
    <source>
        <dbReference type="EMBL" id="KAK7037428.1"/>
    </source>
</evidence>
<dbReference type="Proteomes" id="UP001383192">
    <property type="component" value="Unassembled WGS sequence"/>
</dbReference>
<proteinExistence type="predicted"/>
<dbReference type="EMBL" id="JAYKXP010000047">
    <property type="protein sequence ID" value="KAK7037428.1"/>
    <property type="molecule type" value="Genomic_DNA"/>
</dbReference>
<evidence type="ECO:0000313" key="2">
    <source>
        <dbReference type="Proteomes" id="UP001383192"/>
    </source>
</evidence>
<protein>
    <submittedName>
        <fullName evidence="1">Uncharacterized protein</fullName>
    </submittedName>
</protein>
<name>A0AAW0CED9_9AGAR</name>
<keyword evidence="2" id="KW-1185">Reference proteome</keyword>
<sequence length="247" mass="28741">MDFRSTEKYLKTSIINSYQNTVPQWNDSFLVPLVDFMSQVITLSKRHCKSVTESGVLDFFLHLYLTDFRDPLAHQDSSRTFRKSALLGACNHFLLTLVENFGLNVISGHPLSTMWSIHPVLRFTSSRDGEERRWERRRRFWYTSSNTYMECRIASILEITRDEEKILDTDNAMDIVTDCFQLLGPEFPGRVRFGALRSLYEVIVQRFMARYVRTRIWNAIGFYLSELPLEVSVGLLNGVVDMLSSLL</sequence>
<gene>
    <name evidence="1" type="ORF">VNI00_011179</name>
</gene>
<dbReference type="AlphaFoldDB" id="A0AAW0CED9"/>